<keyword evidence="4 7" id="KW-0812">Transmembrane</keyword>
<keyword evidence="2" id="KW-0813">Transport</keyword>
<dbReference type="PANTHER" id="PTHR43744:SF8">
    <property type="entry name" value="SN-GLYCEROL-3-PHOSPHATE TRANSPORT SYSTEM PERMEASE PROTEIN UGPE"/>
    <property type="match status" value="1"/>
</dbReference>
<gene>
    <name evidence="9" type="ORF">METZ01_LOCUS108381</name>
</gene>
<dbReference type="GO" id="GO:0005886">
    <property type="term" value="C:plasma membrane"/>
    <property type="evidence" value="ECO:0007669"/>
    <property type="project" value="UniProtKB-SubCell"/>
</dbReference>
<dbReference type="InterPro" id="IPR035906">
    <property type="entry name" value="MetI-like_sf"/>
</dbReference>
<dbReference type="PROSITE" id="PS50928">
    <property type="entry name" value="ABC_TM1"/>
    <property type="match status" value="1"/>
</dbReference>
<accession>A0A381WUD0</accession>
<evidence type="ECO:0000259" key="8">
    <source>
        <dbReference type="PROSITE" id="PS50928"/>
    </source>
</evidence>
<dbReference type="SUPFAM" id="SSF161098">
    <property type="entry name" value="MetI-like"/>
    <property type="match status" value="1"/>
</dbReference>
<dbReference type="EMBL" id="UINC01012760">
    <property type="protein sequence ID" value="SVA55527.1"/>
    <property type="molecule type" value="Genomic_DNA"/>
</dbReference>
<feature type="transmembrane region" description="Helical" evidence="7">
    <location>
        <begin position="111"/>
        <end position="129"/>
    </location>
</feature>
<dbReference type="AlphaFoldDB" id="A0A381WUD0"/>
<dbReference type="PANTHER" id="PTHR43744">
    <property type="entry name" value="ABC TRANSPORTER PERMEASE PROTEIN MG189-RELATED-RELATED"/>
    <property type="match status" value="1"/>
</dbReference>
<comment type="subcellular location">
    <subcellularLocation>
        <location evidence="1">Cell membrane</location>
        <topology evidence="1">Multi-pass membrane protein</topology>
    </subcellularLocation>
</comment>
<evidence type="ECO:0000256" key="2">
    <source>
        <dbReference type="ARBA" id="ARBA00022448"/>
    </source>
</evidence>
<feature type="transmembrane region" description="Helical" evidence="7">
    <location>
        <begin position="20"/>
        <end position="40"/>
    </location>
</feature>
<dbReference type="Pfam" id="PF00528">
    <property type="entry name" value="BPD_transp_1"/>
    <property type="match status" value="1"/>
</dbReference>
<dbReference type="Gene3D" id="1.10.3720.10">
    <property type="entry name" value="MetI-like"/>
    <property type="match status" value="1"/>
</dbReference>
<evidence type="ECO:0000256" key="5">
    <source>
        <dbReference type="ARBA" id="ARBA00022989"/>
    </source>
</evidence>
<keyword evidence="6 7" id="KW-0472">Membrane</keyword>
<name>A0A381WUD0_9ZZZZ</name>
<feature type="transmembrane region" description="Helical" evidence="7">
    <location>
        <begin position="76"/>
        <end position="99"/>
    </location>
</feature>
<dbReference type="CDD" id="cd06261">
    <property type="entry name" value="TM_PBP2"/>
    <property type="match status" value="1"/>
</dbReference>
<feature type="transmembrane region" description="Helical" evidence="7">
    <location>
        <begin position="189"/>
        <end position="214"/>
    </location>
</feature>
<dbReference type="InterPro" id="IPR000515">
    <property type="entry name" value="MetI-like"/>
</dbReference>
<dbReference type="GO" id="GO:0055085">
    <property type="term" value="P:transmembrane transport"/>
    <property type="evidence" value="ECO:0007669"/>
    <property type="project" value="InterPro"/>
</dbReference>
<keyword evidence="3" id="KW-1003">Cell membrane</keyword>
<feature type="transmembrane region" description="Helical" evidence="7">
    <location>
        <begin position="149"/>
        <end position="168"/>
    </location>
</feature>
<organism evidence="9">
    <name type="scientific">marine metagenome</name>
    <dbReference type="NCBI Taxonomy" id="408172"/>
    <lineage>
        <taxon>unclassified sequences</taxon>
        <taxon>metagenomes</taxon>
        <taxon>ecological metagenomes</taxon>
    </lineage>
</organism>
<evidence type="ECO:0000256" key="7">
    <source>
        <dbReference type="SAM" id="Phobius"/>
    </source>
</evidence>
<sequence length="283" mass="31817">MFPEPIQKAPFFARGSYRIILYVVLIIWLLPLAGVLLTSVRSLGDINSGNYWGWPTEFALVENYTQVFTVTPMIQYFFNSLVITIPTVVGTLTLSSLAGYSLAKHRFRGNFLIFALFIAGNFVPAQILMIPVRNLTLNLGVYDTKMGLILFHTAFQTGFCTFFLRGFIKEIPHELVESARIEGASEFRVYWNIILPLVLPALAALAVLEFTFIWNDYFWALVLVQGDEARPITLGIQALRGRWTASWHLISAGSIVAALPPVIMFFMLQKHFIAGLTMGAIKE</sequence>
<evidence type="ECO:0000256" key="6">
    <source>
        <dbReference type="ARBA" id="ARBA00023136"/>
    </source>
</evidence>
<evidence type="ECO:0000256" key="4">
    <source>
        <dbReference type="ARBA" id="ARBA00022692"/>
    </source>
</evidence>
<feature type="domain" description="ABC transmembrane type-1" evidence="8">
    <location>
        <begin position="77"/>
        <end position="268"/>
    </location>
</feature>
<evidence type="ECO:0000256" key="1">
    <source>
        <dbReference type="ARBA" id="ARBA00004651"/>
    </source>
</evidence>
<evidence type="ECO:0000256" key="3">
    <source>
        <dbReference type="ARBA" id="ARBA00022475"/>
    </source>
</evidence>
<proteinExistence type="predicted"/>
<protein>
    <recommendedName>
        <fullName evidence="8">ABC transmembrane type-1 domain-containing protein</fullName>
    </recommendedName>
</protein>
<feature type="transmembrane region" description="Helical" evidence="7">
    <location>
        <begin position="247"/>
        <end position="268"/>
    </location>
</feature>
<evidence type="ECO:0000313" key="9">
    <source>
        <dbReference type="EMBL" id="SVA55527.1"/>
    </source>
</evidence>
<keyword evidence="5 7" id="KW-1133">Transmembrane helix</keyword>
<reference evidence="9" key="1">
    <citation type="submission" date="2018-05" db="EMBL/GenBank/DDBJ databases">
        <authorList>
            <person name="Lanie J.A."/>
            <person name="Ng W.-L."/>
            <person name="Kazmierczak K.M."/>
            <person name="Andrzejewski T.M."/>
            <person name="Davidsen T.M."/>
            <person name="Wayne K.J."/>
            <person name="Tettelin H."/>
            <person name="Glass J.I."/>
            <person name="Rusch D."/>
            <person name="Podicherti R."/>
            <person name="Tsui H.-C.T."/>
            <person name="Winkler M.E."/>
        </authorList>
    </citation>
    <scope>NUCLEOTIDE SEQUENCE</scope>
</reference>